<dbReference type="PANTHER" id="PTHR37783">
    <property type="entry name" value="MEMBRANE PROTEIN, PUTATIVE (AFU_ORTHOLOGUE AFUA_1G04315)-RELATED"/>
    <property type="match status" value="1"/>
</dbReference>
<gene>
    <name evidence="2" type="ORF">HYALB_00005339</name>
</gene>
<evidence type="ECO:0000313" key="2">
    <source>
        <dbReference type="EMBL" id="CAG8982337.1"/>
    </source>
</evidence>
<feature type="domain" description="DUF2470" evidence="1">
    <location>
        <begin position="14"/>
        <end position="88"/>
    </location>
</feature>
<proteinExistence type="predicted"/>
<dbReference type="InterPro" id="IPR037119">
    <property type="entry name" value="Haem_oxidase_HugZ-like_sf"/>
</dbReference>
<accession>A0A9N9QCC0</accession>
<sequence length="228" mass="25433">MASQDPAAKDAAMKQRIITHMNNDHQISLSYYLRHYKKLSSREATSPTLTDISFAAMTIETGEKKSYTIAINPPMKSWAEARERTVDMDREAREALDISSIKITEYEPPTSLQHCIIATFCAVAMMSFAAQRVIVPGTLVYDQVLSHFPGGAAKYMAMQKLVGGIIWVAHTAEAFLFDRKKLSKYGVERGSSLWWKWIASVVLEGQGAFQRVDATVASKKAEAEKAKH</sequence>
<dbReference type="InterPro" id="IPR019595">
    <property type="entry name" value="DUF2470"/>
</dbReference>
<dbReference type="Proteomes" id="UP000701801">
    <property type="component" value="Unassembled WGS sequence"/>
</dbReference>
<dbReference type="AlphaFoldDB" id="A0A9N9QCC0"/>
<evidence type="ECO:0000259" key="1">
    <source>
        <dbReference type="Pfam" id="PF10615"/>
    </source>
</evidence>
<comment type="caution">
    <text evidence="2">The sequence shown here is derived from an EMBL/GenBank/DDBJ whole genome shotgun (WGS) entry which is preliminary data.</text>
</comment>
<reference evidence="2" key="1">
    <citation type="submission" date="2021-07" db="EMBL/GenBank/DDBJ databases">
        <authorList>
            <person name="Durling M."/>
        </authorList>
    </citation>
    <scope>NUCLEOTIDE SEQUENCE</scope>
</reference>
<dbReference type="OrthoDB" id="5553410at2759"/>
<keyword evidence="3" id="KW-1185">Reference proteome</keyword>
<evidence type="ECO:0000313" key="3">
    <source>
        <dbReference type="Proteomes" id="UP000701801"/>
    </source>
</evidence>
<organism evidence="2 3">
    <name type="scientific">Hymenoscyphus albidus</name>
    <dbReference type="NCBI Taxonomy" id="595503"/>
    <lineage>
        <taxon>Eukaryota</taxon>
        <taxon>Fungi</taxon>
        <taxon>Dikarya</taxon>
        <taxon>Ascomycota</taxon>
        <taxon>Pezizomycotina</taxon>
        <taxon>Leotiomycetes</taxon>
        <taxon>Helotiales</taxon>
        <taxon>Helotiaceae</taxon>
        <taxon>Hymenoscyphus</taxon>
    </lineage>
</organism>
<name>A0A9N9QCC0_9HELO</name>
<dbReference type="Gene3D" id="3.20.180.10">
    <property type="entry name" value="PNP-oxidase-like"/>
    <property type="match status" value="1"/>
</dbReference>
<dbReference type="Pfam" id="PF10615">
    <property type="entry name" value="DUF2470"/>
    <property type="match status" value="1"/>
</dbReference>
<dbReference type="EMBL" id="CAJVRM010000596">
    <property type="protein sequence ID" value="CAG8982337.1"/>
    <property type="molecule type" value="Genomic_DNA"/>
</dbReference>
<protein>
    <recommendedName>
        <fullName evidence="1">DUF2470 domain-containing protein</fullName>
    </recommendedName>
</protein>
<dbReference type="PANTHER" id="PTHR37783:SF1">
    <property type="entry name" value="MEMBRANE PROTEIN, PUTATIVE (AFU_ORTHOLOGUE AFUA_1G04315)-RELATED"/>
    <property type="match status" value="1"/>
</dbReference>